<reference evidence="1" key="1">
    <citation type="submission" date="2024-03" db="EMBL/GenBank/DDBJ databases">
        <title>Diverse circular DNA viruses in blood, oral, and fecal samples of captive lemurs.</title>
        <authorList>
            <person name="Paietta E.N."/>
            <person name="Kraberger S."/>
            <person name="Lund M.C."/>
            <person name="Custer J.M."/>
            <person name="Vargas K.M."/>
            <person name="Ehmke E.E."/>
            <person name="Yoder A.D."/>
            <person name="Varsani A."/>
        </authorList>
    </citation>
    <scope>NUCLEOTIDE SEQUENCE</scope>
    <source>
        <strain evidence="1">Duke_21_1</strain>
    </source>
</reference>
<dbReference type="EMBL" id="PP511379">
    <property type="protein sequence ID" value="XCD03689.1"/>
    <property type="molecule type" value="Genomic_DNA"/>
</dbReference>
<sequence length="104" mass="11874">METKLCKTCGRELPLTGFRITKGGGRAHMCNMCITEKRAETRYKRAQMGGGKTTPFSDPDFDGKTIGDVWRLMCRAEKWLESRGCVITLDGEFHETKIRKLKKE</sequence>
<proteinExistence type="predicted"/>
<evidence type="ECO:0008006" key="2">
    <source>
        <dbReference type="Google" id="ProtNLM"/>
    </source>
</evidence>
<accession>A0AAU8AUR8</accession>
<evidence type="ECO:0000313" key="1">
    <source>
        <dbReference type="EMBL" id="XCD03689.1"/>
    </source>
</evidence>
<name>A0AAU8AUR8_9CAUD</name>
<protein>
    <recommendedName>
        <fullName evidence="2">HNH endonuclease</fullName>
    </recommendedName>
</protein>
<organism evidence="1">
    <name type="scientific">Dulem virus 40</name>
    <dbReference type="NCBI Taxonomy" id="3145758"/>
    <lineage>
        <taxon>Viruses</taxon>
        <taxon>Duplodnaviria</taxon>
        <taxon>Heunggongvirae</taxon>
        <taxon>Uroviricota</taxon>
        <taxon>Caudoviricetes</taxon>
    </lineage>
</organism>